<keyword evidence="5" id="KW-0812">Transmembrane</keyword>
<dbReference type="InterPro" id="IPR003593">
    <property type="entry name" value="AAA+_ATPase"/>
</dbReference>
<evidence type="ECO:0000256" key="3">
    <source>
        <dbReference type="PROSITE-ProRule" id="PRU00289"/>
    </source>
</evidence>
<evidence type="ECO:0000259" key="6">
    <source>
        <dbReference type="PROSITE" id="PS50901"/>
    </source>
</evidence>
<feature type="binding site" evidence="3">
    <location>
        <begin position="182"/>
        <end position="189"/>
    </location>
    <ligand>
        <name>ATP</name>
        <dbReference type="ChEBI" id="CHEBI:30616"/>
    </ligand>
</feature>
<dbReference type="PANTHER" id="PTHR22683:SF1">
    <property type="entry name" value="TYPE VII SECRETION SYSTEM PROTEIN ESSC"/>
    <property type="match status" value="1"/>
</dbReference>
<dbReference type="PANTHER" id="PTHR22683">
    <property type="entry name" value="SPORULATION PROTEIN RELATED"/>
    <property type="match status" value="1"/>
</dbReference>
<name>A0A267WN21_BIFPS</name>
<protein>
    <submittedName>
        <fullName evidence="7">DNA segregation ATPase-like protein</fullName>
    </submittedName>
</protein>
<keyword evidence="2 3" id="KW-0067">ATP-binding</keyword>
<organism evidence="7 8">
    <name type="scientific">Bifidobacterium pseudocatenulatum</name>
    <dbReference type="NCBI Taxonomy" id="28026"/>
    <lineage>
        <taxon>Bacteria</taxon>
        <taxon>Bacillati</taxon>
        <taxon>Actinomycetota</taxon>
        <taxon>Actinomycetes</taxon>
        <taxon>Bifidobacteriales</taxon>
        <taxon>Bifidobacteriaceae</taxon>
        <taxon>Bifidobacterium</taxon>
    </lineage>
</organism>
<dbReference type="EMBL" id="MNLB01000002">
    <property type="protein sequence ID" value="PAC73983.1"/>
    <property type="molecule type" value="Genomic_DNA"/>
</dbReference>
<dbReference type="GO" id="GO:0003677">
    <property type="term" value="F:DNA binding"/>
    <property type="evidence" value="ECO:0007669"/>
    <property type="project" value="InterPro"/>
</dbReference>
<dbReference type="GO" id="GO:0005524">
    <property type="term" value="F:ATP binding"/>
    <property type="evidence" value="ECO:0007669"/>
    <property type="project" value="UniProtKB-UniRule"/>
</dbReference>
<dbReference type="PROSITE" id="PS50901">
    <property type="entry name" value="FTSK"/>
    <property type="match status" value="1"/>
</dbReference>
<keyword evidence="1 3" id="KW-0547">Nucleotide-binding</keyword>
<dbReference type="InterPro" id="IPR027417">
    <property type="entry name" value="P-loop_NTPase"/>
</dbReference>
<dbReference type="InterPro" id="IPR002543">
    <property type="entry name" value="FtsK_dom"/>
</dbReference>
<dbReference type="SUPFAM" id="SSF52540">
    <property type="entry name" value="P-loop containing nucleoside triphosphate hydrolases"/>
    <property type="match status" value="2"/>
</dbReference>
<feature type="region of interest" description="Disordered" evidence="4">
    <location>
        <begin position="1"/>
        <end position="35"/>
    </location>
</feature>
<dbReference type="InterPro" id="IPR050206">
    <property type="entry name" value="FtsK/SpoIIIE/SftA"/>
</dbReference>
<keyword evidence="5" id="KW-1133">Transmembrane helix</keyword>
<evidence type="ECO:0000313" key="7">
    <source>
        <dbReference type="EMBL" id="PAC73983.1"/>
    </source>
</evidence>
<evidence type="ECO:0000256" key="2">
    <source>
        <dbReference type="ARBA" id="ARBA00022840"/>
    </source>
</evidence>
<evidence type="ECO:0000256" key="1">
    <source>
        <dbReference type="ARBA" id="ARBA00022741"/>
    </source>
</evidence>
<dbReference type="CDD" id="cd01127">
    <property type="entry name" value="TrwB_TraG_TraD_VirD4"/>
    <property type="match status" value="1"/>
</dbReference>
<evidence type="ECO:0000313" key="8">
    <source>
        <dbReference type="Proteomes" id="UP000216789"/>
    </source>
</evidence>
<dbReference type="Proteomes" id="UP000216789">
    <property type="component" value="Unassembled WGS sequence"/>
</dbReference>
<sequence>MWITISSDHNPDSRLRPSATAVHNDGMNSKTKRKHTNGFNEDRLMLISWAAPVLSQLVMLVIMIAQRQWLYVAMLAPGLISSALSLVSMALRSNQKQQHDEPASTTYAKVVETARQNSHSPFAAMPHVCFERFYALDEDALPWRTITRTWLSSTSSCPIGVTEHGLFRTDLQRSGPHAMVAGTTGSGKSELLISWCLSLAMQYSPDDLHFVFLDFKGGSTFNALEHLPHTVGNVCDLDLFHAIRALNAIEQELVRREALVSAERVSRFDQLVRPPARLVVVIDEFHALRDRLPDYMQRLNRLASLGRSLGMHLIVCTQYPMGQVHADMKANISLSICLRVTDQMQSNELIGIRDAALIPPSIPGAAYCNDGQHTTPFLCSAVRDVNRLVRNIGTAARFHACKRPDLLFSEPLTQHATQSDLSIPSNQSWHNVPFALADDGVLVYTAILDVSQQNIAIIGAYGSGKTNLLLHCARWLYDTGCANIRFTRKTEHGMVTDDGKPLPSHKRTIWIVNDADEALNPFSSAPETNELREALVNPNITVIAAVEKPISALLDRCPTRVAFPCGERSNDLMLGIPGAILDGFAADDYTLPGRGVLMQQAKACPIQCVEFQGF</sequence>
<dbReference type="Gene3D" id="3.40.50.300">
    <property type="entry name" value="P-loop containing nucleotide triphosphate hydrolases"/>
    <property type="match status" value="1"/>
</dbReference>
<keyword evidence="5" id="KW-0472">Membrane</keyword>
<proteinExistence type="predicted"/>
<feature type="transmembrane region" description="Helical" evidence="5">
    <location>
        <begin position="71"/>
        <end position="91"/>
    </location>
</feature>
<feature type="domain" description="FtsK" evidence="6">
    <location>
        <begin position="163"/>
        <end position="347"/>
    </location>
</feature>
<evidence type="ECO:0000256" key="4">
    <source>
        <dbReference type="SAM" id="MobiDB-lite"/>
    </source>
</evidence>
<reference evidence="7 8" key="1">
    <citation type="journal article" date="2017" name="ISME J.">
        <title>Unveiling bifidobacterial biogeography across the mammalian branch of the tree of life.</title>
        <authorList>
            <person name="Milani C."/>
            <person name="Mangifesta M."/>
            <person name="Mancabelli L."/>
            <person name="Lugli G.A."/>
            <person name="James K."/>
            <person name="Duranti S."/>
            <person name="Turroni F."/>
            <person name="Ferrario C."/>
            <person name="Ossiprandi M.C."/>
            <person name="van Sinderen D."/>
            <person name="Ventura M."/>
        </authorList>
    </citation>
    <scope>NUCLEOTIDE SEQUENCE [LARGE SCALE GENOMIC DNA]</scope>
    <source>
        <strain evidence="7 8">1E</strain>
    </source>
</reference>
<accession>A0A267WN21</accession>
<gene>
    <name evidence="7" type="ORF">BPS1E_0606</name>
</gene>
<dbReference type="Pfam" id="PF01580">
    <property type="entry name" value="FtsK_SpoIIIE"/>
    <property type="match status" value="1"/>
</dbReference>
<dbReference type="AlphaFoldDB" id="A0A267WN21"/>
<comment type="caution">
    <text evidence="7">The sequence shown here is derived from an EMBL/GenBank/DDBJ whole genome shotgun (WGS) entry which is preliminary data.</text>
</comment>
<dbReference type="SMART" id="SM00382">
    <property type="entry name" value="AAA"/>
    <property type="match status" value="2"/>
</dbReference>
<evidence type="ECO:0000256" key="5">
    <source>
        <dbReference type="SAM" id="Phobius"/>
    </source>
</evidence>
<feature type="transmembrane region" description="Helical" evidence="5">
    <location>
        <begin position="44"/>
        <end position="65"/>
    </location>
</feature>